<reference evidence="1" key="1">
    <citation type="submission" date="2022-08" db="UniProtKB">
        <authorList>
            <consortium name="EnsemblMetazoa"/>
        </authorList>
    </citation>
    <scope>IDENTIFICATION</scope>
    <source>
        <strain evidence="1">EBRO</strain>
    </source>
</reference>
<protein>
    <submittedName>
        <fullName evidence="1">Uncharacterized protein</fullName>
    </submittedName>
</protein>
<dbReference type="EMBL" id="AXCP01007228">
    <property type="status" value="NOT_ANNOTATED_CDS"/>
    <property type="molecule type" value="Genomic_DNA"/>
</dbReference>
<dbReference type="EnsemblMetazoa" id="AATE018793-RA">
    <property type="protein sequence ID" value="AATE018793-PA.1"/>
    <property type="gene ID" value="AATE018793"/>
</dbReference>
<dbReference type="AlphaFoldDB" id="A0A182JIP0"/>
<name>A0A182JIP0_ANOAO</name>
<proteinExistence type="predicted"/>
<accession>A0A182JIP0</accession>
<evidence type="ECO:0000313" key="1">
    <source>
        <dbReference type="EnsemblMetazoa" id="AATE018793-PA.1"/>
    </source>
</evidence>
<dbReference type="VEuPathDB" id="VectorBase:AATE018793"/>
<sequence>MWIKYLCSIAAGMEDHSKNINRPWASKVLSEKFGTRSPFCGRNKKESREPGCQSLHQAQDEQEVEQRETCSIPATGSEAGRRSVRAMYATAGSLNPLFAAASRLIIEGESGQQEQWLH</sequence>
<organism evidence="1">
    <name type="scientific">Anopheles atroparvus</name>
    <name type="common">European mosquito</name>
    <dbReference type="NCBI Taxonomy" id="41427"/>
    <lineage>
        <taxon>Eukaryota</taxon>
        <taxon>Metazoa</taxon>
        <taxon>Ecdysozoa</taxon>
        <taxon>Arthropoda</taxon>
        <taxon>Hexapoda</taxon>
        <taxon>Insecta</taxon>
        <taxon>Pterygota</taxon>
        <taxon>Neoptera</taxon>
        <taxon>Endopterygota</taxon>
        <taxon>Diptera</taxon>
        <taxon>Nematocera</taxon>
        <taxon>Culicoidea</taxon>
        <taxon>Culicidae</taxon>
        <taxon>Anophelinae</taxon>
        <taxon>Anopheles</taxon>
    </lineage>
</organism>